<dbReference type="Gene3D" id="2.60.40.1120">
    <property type="entry name" value="Carboxypeptidase-like, regulatory domain"/>
    <property type="match status" value="1"/>
</dbReference>
<evidence type="ECO:0000256" key="2">
    <source>
        <dbReference type="ARBA" id="ARBA00022448"/>
    </source>
</evidence>
<evidence type="ECO:0000256" key="6">
    <source>
        <dbReference type="ARBA" id="ARBA00023077"/>
    </source>
</evidence>
<name>A0ABP8KRH8_9BACT</name>
<dbReference type="Pfam" id="PF07715">
    <property type="entry name" value="Plug"/>
    <property type="match status" value="1"/>
</dbReference>
<dbReference type="SUPFAM" id="SSF56935">
    <property type="entry name" value="Porins"/>
    <property type="match status" value="1"/>
</dbReference>
<dbReference type="InterPro" id="IPR037066">
    <property type="entry name" value="Plug_dom_sf"/>
</dbReference>
<proteinExistence type="inferred from homology"/>
<keyword evidence="9 10" id="KW-0998">Cell outer membrane</keyword>
<evidence type="ECO:0000256" key="10">
    <source>
        <dbReference type="PROSITE-ProRule" id="PRU01360"/>
    </source>
</evidence>
<feature type="domain" description="TonB-dependent receptor plug" evidence="14">
    <location>
        <begin position="121"/>
        <end position="228"/>
    </location>
</feature>
<evidence type="ECO:0000259" key="13">
    <source>
        <dbReference type="Pfam" id="PF00593"/>
    </source>
</evidence>
<dbReference type="PANTHER" id="PTHR30069">
    <property type="entry name" value="TONB-DEPENDENT OUTER MEMBRANE RECEPTOR"/>
    <property type="match status" value="1"/>
</dbReference>
<keyword evidence="5 12" id="KW-0732">Signal</keyword>
<dbReference type="NCBIfam" id="TIGR04056">
    <property type="entry name" value="OMP_RagA_SusC"/>
    <property type="match status" value="1"/>
</dbReference>
<keyword evidence="2 10" id="KW-0813">Transport</keyword>
<evidence type="ECO:0000256" key="8">
    <source>
        <dbReference type="ARBA" id="ARBA00023170"/>
    </source>
</evidence>
<dbReference type="InterPro" id="IPR000531">
    <property type="entry name" value="Beta-barrel_TonB"/>
</dbReference>
<dbReference type="InterPro" id="IPR008969">
    <property type="entry name" value="CarboxyPept-like_regulatory"/>
</dbReference>
<feature type="chain" id="PRO_5045628347" evidence="12">
    <location>
        <begin position="28"/>
        <end position="1075"/>
    </location>
</feature>
<evidence type="ECO:0000313" key="16">
    <source>
        <dbReference type="Proteomes" id="UP001500936"/>
    </source>
</evidence>
<organism evidence="15 16">
    <name type="scientific">Nibrella viscosa</name>
    <dbReference type="NCBI Taxonomy" id="1084524"/>
    <lineage>
        <taxon>Bacteria</taxon>
        <taxon>Pseudomonadati</taxon>
        <taxon>Bacteroidota</taxon>
        <taxon>Cytophagia</taxon>
        <taxon>Cytophagales</taxon>
        <taxon>Spirosomataceae</taxon>
        <taxon>Nibrella</taxon>
    </lineage>
</organism>
<keyword evidence="16" id="KW-1185">Reference proteome</keyword>
<evidence type="ECO:0000256" key="5">
    <source>
        <dbReference type="ARBA" id="ARBA00022729"/>
    </source>
</evidence>
<dbReference type="Gene3D" id="2.170.130.10">
    <property type="entry name" value="TonB-dependent receptor, plug domain"/>
    <property type="match status" value="1"/>
</dbReference>
<dbReference type="RefSeq" id="WP_345270111.1">
    <property type="nucleotide sequence ID" value="NZ_BAABHB010000011.1"/>
</dbReference>
<dbReference type="InterPro" id="IPR036942">
    <property type="entry name" value="Beta-barrel_TonB_sf"/>
</dbReference>
<dbReference type="Pfam" id="PF00593">
    <property type="entry name" value="TonB_dep_Rec_b-barrel"/>
    <property type="match status" value="1"/>
</dbReference>
<evidence type="ECO:0000259" key="14">
    <source>
        <dbReference type="Pfam" id="PF07715"/>
    </source>
</evidence>
<dbReference type="Gene3D" id="2.40.170.20">
    <property type="entry name" value="TonB-dependent receptor, beta-barrel domain"/>
    <property type="match status" value="1"/>
</dbReference>
<keyword evidence="4 10" id="KW-0812">Transmembrane</keyword>
<evidence type="ECO:0000313" key="15">
    <source>
        <dbReference type="EMBL" id="GAA4414290.1"/>
    </source>
</evidence>
<dbReference type="PROSITE" id="PS52016">
    <property type="entry name" value="TONB_DEPENDENT_REC_3"/>
    <property type="match status" value="1"/>
</dbReference>
<reference evidence="16" key="1">
    <citation type="journal article" date="2019" name="Int. J. Syst. Evol. Microbiol.">
        <title>The Global Catalogue of Microorganisms (GCM) 10K type strain sequencing project: providing services to taxonomists for standard genome sequencing and annotation.</title>
        <authorList>
            <consortium name="The Broad Institute Genomics Platform"/>
            <consortium name="The Broad Institute Genome Sequencing Center for Infectious Disease"/>
            <person name="Wu L."/>
            <person name="Ma J."/>
        </authorList>
    </citation>
    <scope>NUCLEOTIDE SEQUENCE [LARGE SCALE GENOMIC DNA]</scope>
    <source>
        <strain evidence="16">JCM 17925</strain>
    </source>
</reference>
<sequence>MMYYYRKVGWRFSVLLLGLLASTVLFAQAQRVTGKVTDTESGAPLPGVTVLIKGSTTGTTTDANGDYNINASGNSTLVFSYVGFTAREVSIGNRSVVNIALVPDVTSLEEVVVTGYAAQQKRDITGSVAVVDVKEMKKIPASNIADQLQGRIAGVQVSSSGDPGSAAFIRIRGIGTINQNEPLYVIDGVPVQNESNLNFLNPNDIESIQVLKDAASASIYGSRAANGVIVITTKKGKAGTAKINIDIFTGVQSPAKYPSLANPEELLKINQGLSAGAGIPFSSRLYINEGGRWTLPDFLVRDGGNNFTGGYKAGAPEVNPNRYFLNSDPTADAGQNYLISQANKAGTDWFREVFNPAPLTSVQLSASGGSERGQYFFSANYYDHNGIMLKNFYKRYQTRINSVFNVKKAIRVGENLSIAYQTTQGSLGNPSEGSVFMNTLRMPQIVPVYDIKGYWGSPAPANSNAGNPVAQQTRNAEGNKGYSVRLTGNVFAEIDFLRHFTAKTSFGLDFNTGQGRGYGYRNFEATEINSSNSMSRSMYSNRNWVWYNTLAYNQEFGDGAHRVSALIGTEARRNTYDGFNAGGNGLTFGDDPFYRILTNTNSKTWNLGEYRGEVTIASQFAQVNYTFQDKYLFSATVRRDGISRFINNPYGTFPSASAGWRISKEEFMKNITTFNDLKLRASYGITGNNEIGSDYPGYANFAQDLGGSAYAIQGNPNAVTPGFAQRSLANTNLRWETTRMLNIGVDARLLNTLDVTLEWYDRKTSDILYQVDIPSTQGNIGSLPLNIGDMENRGFDFSVGYRGTAINKQLNFGVQLTGGHYTNKMVRIDANSNTFIAGGGSRIGNITRTLIGYPVSQFWGYISDGIVQSESELPKTPGDAKVGRMRFRDLNNDGVIDDKDETVIGSPIPKLNYGINLTASYKNFDFTMFLQGVYGNQIFNYVRYFTDFPAFQANYSKNMLYEAGKTYPKLDRNDTYSAQRSSFYVEPGSYFRARNLTLGYTLPVGLANRASIDRVRVYVQAQNLFTITKYTGLDPDVTITNITEGYNTRRDLSMGIDQGRYPISRSFLVGLNVEF</sequence>
<evidence type="ECO:0000256" key="7">
    <source>
        <dbReference type="ARBA" id="ARBA00023136"/>
    </source>
</evidence>
<keyword evidence="3 10" id="KW-1134">Transmembrane beta strand</keyword>
<dbReference type="InterPro" id="IPR023997">
    <property type="entry name" value="TonB-dep_OMP_SusC/RagA_CS"/>
</dbReference>
<keyword evidence="8 15" id="KW-0675">Receptor</keyword>
<feature type="signal peptide" evidence="12">
    <location>
        <begin position="1"/>
        <end position="27"/>
    </location>
</feature>
<dbReference type="InterPro" id="IPR039426">
    <property type="entry name" value="TonB-dep_rcpt-like"/>
</dbReference>
<gene>
    <name evidence="15" type="ORF">GCM10023187_43550</name>
</gene>
<evidence type="ECO:0000256" key="3">
    <source>
        <dbReference type="ARBA" id="ARBA00022452"/>
    </source>
</evidence>
<dbReference type="InterPro" id="IPR023996">
    <property type="entry name" value="TonB-dep_OMP_SusC/RagA"/>
</dbReference>
<dbReference type="EMBL" id="BAABHB010000011">
    <property type="protein sequence ID" value="GAA4414290.1"/>
    <property type="molecule type" value="Genomic_DNA"/>
</dbReference>
<dbReference type="Proteomes" id="UP001500936">
    <property type="component" value="Unassembled WGS sequence"/>
</dbReference>
<dbReference type="SUPFAM" id="SSF49464">
    <property type="entry name" value="Carboxypeptidase regulatory domain-like"/>
    <property type="match status" value="1"/>
</dbReference>
<accession>A0ABP8KRH8</accession>
<evidence type="ECO:0000256" key="1">
    <source>
        <dbReference type="ARBA" id="ARBA00004571"/>
    </source>
</evidence>
<comment type="caution">
    <text evidence="15">The sequence shown here is derived from an EMBL/GenBank/DDBJ whole genome shotgun (WGS) entry which is preliminary data.</text>
</comment>
<evidence type="ECO:0000256" key="11">
    <source>
        <dbReference type="RuleBase" id="RU003357"/>
    </source>
</evidence>
<evidence type="ECO:0000256" key="12">
    <source>
        <dbReference type="SAM" id="SignalP"/>
    </source>
</evidence>
<dbReference type="NCBIfam" id="TIGR04057">
    <property type="entry name" value="SusC_RagA_signa"/>
    <property type="match status" value="1"/>
</dbReference>
<evidence type="ECO:0000256" key="4">
    <source>
        <dbReference type="ARBA" id="ARBA00022692"/>
    </source>
</evidence>
<feature type="domain" description="TonB-dependent receptor-like beta-barrel" evidence="13">
    <location>
        <begin position="462"/>
        <end position="1024"/>
    </location>
</feature>
<protein>
    <submittedName>
        <fullName evidence="15">TonB-dependent receptor</fullName>
    </submittedName>
</protein>
<dbReference type="InterPro" id="IPR012910">
    <property type="entry name" value="Plug_dom"/>
</dbReference>
<dbReference type="PANTHER" id="PTHR30069:SF29">
    <property type="entry name" value="HEMOGLOBIN AND HEMOGLOBIN-HAPTOGLOBIN-BINDING PROTEIN 1-RELATED"/>
    <property type="match status" value="1"/>
</dbReference>
<evidence type="ECO:0000256" key="9">
    <source>
        <dbReference type="ARBA" id="ARBA00023237"/>
    </source>
</evidence>
<comment type="similarity">
    <text evidence="10 11">Belongs to the TonB-dependent receptor family.</text>
</comment>
<keyword evidence="6 11" id="KW-0798">TonB box</keyword>
<keyword evidence="7 10" id="KW-0472">Membrane</keyword>
<comment type="subcellular location">
    <subcellularLocation>
        <location evidence="1 10">Cell outer membrane</location>
        <topology evidence="1 10">Multi-pass membrane protein</topology>
    </subcellularLocation>
</comment>
<dbReference type="Pfam" id="PF13715">
    <property type="entry name" value="CarbopepD_reg_2"/>
    <property type="match status" value="1"/>
</dbReference>